<evidence type="ECO:0000256" key="1">
    <source>
        <dbReference type="SAM" id="MobiDB-lite"/>
    </source>
</evidence>
<evidence type="ECO:0000313" key="2">
    <source>
        <dbReference type="EMBL" id="CAG8453107.1"/>
    </source>
</evidence>
<dbReference type="Gene3D" id="3.80.10.10">
    <property type="entry name" value="Ribonuclease Inhibitor"/>
    <property type="match status" value="1"/>
</dbReference>
<name>A0A9N8VEZ3_FUNMO</name>
<dbReference type="AlphaFoldDB" id="A0A9N8VEZ3"/>
<protein>
    <submittedName>
        <fullName evidence="2">14157_t:CDS:1</fullName>
    </submittedName>
</protein>
<reference evidence="2" key="1">
    <citation type="submission" date="2021-06" db="EMBL/GenBank/DDBJ databases">
        <authorList>
            <person name="Kallberg Y."/>
            <person name="Tangrot J."/>
            <person name="Rosling A."/>
        </authorList>
    </citation>
    <scope>NUCLEOTIDE SEQUENCE</scope>
    <source>
        <strain evidence="2">87-6 pot B 2015</strain>
    </source>
</reference>
<dbReference type="InterPro" id="IPR032675">
    <property type="entry name" value="LRR_dom_sf"/>
</dbReference>
<comment type="caution">
    <text evidence="2">The sequence shown here is derived from an EMBL/GenBank/DDBJ whole genome shotgun (WGS) entry which is preliminary data.</text>
</comment>
<evidence type="ECO:0000313" key="3">
    <source>
        <dbReference type="Proteomes" id="UP000789375"/>
    </source>
</evidence>
<gene>
    <name evidence="2" type="ORF">FMOSSE_LOCUS1634</name>
</gene>
<dbReference type="EMBL" id="CAJVPP010000189">
    <property type="protein sequence ID" value="CAG8453107.1"/>
    <property type="molecule type" value="Genomic_DNA"/>
</dbReference>
<dbReference type="SUPFAM" id="SSF52047">
    <property type="entry name" value="RNI-like"/>
    <property type="match status" value="1"/>
</dbReference>
<sequence>MAVLPPELWKEIVDFFSDYQSLRSLLLVNKTFSSFAVRKLYDRIIIGPHIDFNKLADTISMRSNGSGEHIAYYDYAFLTHTISITSCDRENEFPWFRLPLVLAQCSNVNGILISPREQQYAEPQTIAVMEIVRSTTLVTKYLAKAVEILSSRKIRKLCLRSLRFLGEFQRHGSYFSTALSYLHDLESLELWHENGRPLGDVGKKCIVKLIENNDLKEINLDCYVADDLELENLVSIFINLPNLHSLTWWGTRFNKEEEEFLYHVIFQYCRNLKRLIIEVSGFHEGEDFLILSRHCKGLEELITWHDIDGGALPLSTLMNLIVMNKSTLKRVDAWVSLADPPVTTRHMVNTFDDSDLDTGSELDDNDQNDPSAQPDQFEFYHPANTNSYSEWIESLFNKFWPTNKAWNDNYDISVSNPNLSGLLSTYRQDIESDWQMLVEEHLEKPIKDICLNLDELKLFLTYW</sequence>
<proteinExistence type="predicted"/>
<feature type="compositionally biased region" description="Acidic residues" evidence="1">
    <location>
        <begin position="355"/>
        <end position="367"/>
    </location>
</feature>
<accession>A0A9N8VEZ3</accession>
<keyword evidence="3" id="KW-1185">Reference proteome</keyword>
<organism evidence="2 3">
    <name type="scientific">Funneliformis mosseae</name>
    <name type="common">Endomycorrhizal fungus</name>
    <name type="synonym">Glomus mosseae</name>
    <dbReference type="NCBI Taxonomy" id="27381"/>
    <lineage>
        <taxon>Eukaryota</taxon>
        <taxon>Fungi</taxon>
        <taxon>Fungi incertae sedis</taxon>
        <taxon>Mucoromycota</taxon>
        <taxon>Glomeromycotina</taxon>
        <taxon>Glomeromycetes</taxon>
        <taxon>Glomerales</taxon>
        <taxon>Glomeraceae</taxon>
        <taxon>Funneliformis</taxon>
    </lineage>
</organism>
<dbReference type="Proteomes" id="UP000789375">
    <property type="component" value="Unassembled WGS sequence"/>
</dbReference>
<feature type="region of interest" description="Disordered" evidence="1">
    <location>
        <begin position="355"/>
        <end position="374"/>
    </location>
</feature>